<feature type="region of interest" description="Disordered" evidence="1">
    <location>
        <begin position="390"/>
        <end position="417"/>
    </location>
</feature>
<feature type="domain" description="AAA+ ATPase" evidence="3">
    <location>
        <begin position="42"/>
        <end position="183"/>
    </location>
</feature>
<proteinExistence type="predicted"/>
<feature type="transmembrane region" description="Helical" evidence="2">
    <location>
        <begin position="706"/>
        <end position="726"/>
    </location>
</feature>
<dbReference type="SUPFAM" id="SSF52540">
    <property type="entry name" value="P-loop containing nucleoside triphosphate hydrolases"/>
    <property type="match status" value="1"/>
</dbReference>
<feature type="transmembrane region" description="Helical" evidence="2">
    <location>
        <begin position="640"/>
        <end position="660"/>
    </location>
</feature>
<dbReference type="SMART" id="SM00382">
    <property type="entry name" value="AAA"/>
    <property type="match status" value="1"/>
</dbReference>
<dbReference type="PANTHER" id="PTHR35894:SF1">
    <property type="entry name" value="PHOSPHORIBULOKINASE _ URIDINE KINASE FAMILY"/>
    <property type="match status" value="1"/>
</dbReference>
<keyword evidence="5" id="KW-1185">Reference proteome</keyword>
<name>A0A239PJV1_9PROT</name>
<protein>
    <submittedName>
        <fullName evidence="4">Type II secretory pathway, component ExeA (Predicted ATPase)</fullName>
    </submittedName>
</protein>
<dbReference type="GO" id="GO:0016887">
    <property type="term" value="F:ATP hydrolysis activity"/>
    <property type="evidence" value="ECO:0007669"/>
    <property type="project" value="InterPro"/>
</dbReference>
<dbReference type="AlphaFoldDB" id="A0A239PJV1"/>
<gene>
    <name evidence="4" type="ORF">SAMN06297382_0313</name>
</gene>
<dbReference type="InterPro" id="IPR052026">
    <property type="entry name" value="ExeA_AAA_ATPase_DNA-bind"/>
</dbReference>
<dbReference type="InterPro" id="IPR049945">
    <property type="entry name" value="AAA_22"/>
</dbReference>
<sequence length="735" mass="79187">MYEEFFGLSEKPFSILPDPAFLYWGRGHRLAYAMLEYGVLNQAGISIVTGEVGCGKTTLIHRLLDQLSDTHTVALISNIQEGRGDLLSWVLMGFGQPFAGKSHVELFAQIQSFFIGEYAKGRRVVLIIDEAQNLSVDMLEELRMLSNINAGKDQLLQLILVGQPQLKELLNRPDMLQLAQRVGADFHLQALGAEEVAAYIDTRLSIAGAKRRIFTDRAVELIAEQSAGVPRVINIIADTALVYAFSAQDLVVDVEIVRNVIRDKNEYGVFGYAARINAPAGAEDSRTRSRADGPTAFIKGEPNNAGGREQQAEARPAGYSSSVLSSMRRLDPPHDAPRMPARRQALAAPQPALQSAPEGAALRAVENRLSFRSAVEAEPAPRQIAMAGGGSDALAAAPRPEASSFPETPLNAAPSQTETLRERVGVVVVGAGARADATIRSPGQDFAIIYVAADAETADAAAARAAGAEVVVADSPSSLGRARNAGYRSLKRRRPGLRYVQFLEAGAILAPGWLEAAARFMERRPEVAALEGRAGGGEEEIRTTGENLFVRAEAFEAAGGYRGDLAVNETRDLCIRLRRRGGRVWRLDTEMIRGDGRARPVSFAQWWRNAQRAGYEYAHGVRLHGGRPERLFVREHLQTLVWGAGIPVLVILAALAAAALARITDAAASPLLAAAAPLAAGAATYLARVIVIAVRRGPGRLAAWRAALAATFASFPEFAGAWRFYFPAPSKRAKA</sequence>
<evidence type="ECO:0000256" key="2">
    <source>
        <dbReference type="SAM" id="Phobius"/>
    </source>
</evidence>
<dbReference type="Gene3D" id="3.90.550.10">
    <property type="entry name" value="Spore Coat Polysaccharide Biosynthesis Protein SpsA, Chain A"/>
    <property type="match status" value="1"/>
</dbReference>
<keyword evidence="2" id="KW-0472">Membrane</keyword>
<dbReference type="InterPro" id="IPR003593">
    <property type="entry name" value="AAA+_ATPase"/>
</dbReference>
<feature type="compositionally biased region" description="Basic and acidic residues" evidence="1">
    <location>
        <begin position="328"/>
        <end position="337"/>
    </location>
</feature>
<reference evidence="4 5" key="1">
    <citation type="submission" date="2017-07" db="EMBL/GenBank/DDBJ databases">
        <authorList>
            <person name="Sun Z.S."/>
            <person name="Albrecht U."/>
            <person name="Echele G."/>
            <person name="Lee C.C."/>
        </authorList>
    </citation>
    <scope>NUCLEOTIDE SEQUENCE [LARGE SCALE GENOMIC DNA]</scope>
    <source>
        <strain evidence="4 5">CGMCC 1.12710</strain>
    </source>
</reference>
<feature type="region of interest" description="Disordered" evidence="1">
    <location>
        <begin position="281"/>
        <end position="358"/>
    </location>
</feature>
<dbReference type="InterPro" id="IPR029044">
    <property type="entry name" value="Nucleotide-diphossugar_trans"/>
</dbReference>
<accession>A0A239PJV1</accession>
<feature type="compositionally biased region" description="Low complexity" evidence="1">
    <location>
        <begin position="338"/>
        <end position="357"/>
    </location>
</feature>
<dbReference type="PANTHER" id="PTHR35894">
    <property type="entry name" value="GENERAL SECRETION PATHWAY PROTEIN A-RELATED"/>
    <property type="match status" value="1"/>
</dbReference>
<dbReference type="Gene3D" id="3.40.50.300">
    <property type="entry name" value="P-loop containing nucleotide triphosphate hydrolases"/>
    <property type="match status" value="1"/>
</dbReference>
<evidence type="ECO:0000313" key="4">
    <source>
        <dbReference type="EMBL" id="SNT67820.1"/>
    </source>
</evidence>
<dbReference type="InterPro" id="IPR027417">
    <property type="entry name" value="P-loop_NTPase"/>
</dbReference>
<keyword evidence="2" id="KW-1133">Transmembrane helix</keyword>
<evidence type="ECO:0000313" key="5">
    <source>
        <dbReference type="Proteomes" id="UP000198346"/>
    </source>
</evidence>
<dbReference type="RefSeq" id="WP_089410829.1">
    <property type="nucleotide sequence ID" value="NZ_FZQA01000001.1"/>
</dbReference>
<evidence type="ECO:0000256" key="1">
    <source>
        <dbReference type="SAM" id="MobiDB-lite"/>
    </source>
</evidence>
<dbReference type="CDD" id="cd00009">
    <property type="entry name" value="AAA"/>
    <property type="match status" value="1"/>
</dbReference>
<keyword evidence="2" id="KW-0812">Transmembrane</keyword>
<dbReference type="Proteomes" id="UP000198346">
    <property type="component" value="Unassembled WGS sequence"/>
</dbReference>
<dbReference type="SUPFAM" id="SSF53448">
    <property type="entry name" value="Nucleotide-diphospho-sugar transferases"/>
    <property type="match status" value="1"/>
</dbReference>
<feature type="transmembrane region" description="Helical" evidence="2">
    <location>
        <begin position="672"/>
        <end position="694"/>
    </location>
</feature>
<organism evidence="4 5">
    <name type="scientific">Amphiplicatus metriothermophilus</name>
    <dbReference type="NCBI Taxonomy" id="1519374"/>
    <lineage>
        <taxon>Bacteria</taxon>
        <taxon>Pseudomonadati</taxon>
        <taxon>Pseudomonadota</taxon>
        <taxon>Alphaproteobacteria</taxon>
        <taxon>Parvularculales</taxon>
        <taxon>Parvularculaceae</taxon>
        <taxon>Amphiplicatus</taxon>
    </lineage>
</organism>
<dbReference type="Pfam" id="PF13401">
    <property type="entry name" value="AAA_22"/>
    <property type="match status" value="1"/>
</dbReference>
<evidence type="ECO:0000259" key="3">
    <source>
        <dbReference type="SMART" id="SM00382"/>
    </source>
</evidence>
<dbReference type="EMBL" id="FZQA01000001">
    <property type="protein sequence ID" value="SNT67820.1"/>
    <property type="molecule type" value="Genomic_DNA"/>
</dbReference>